<dbReference type="EMBL" id="BAAAHC010000003">
    <property type="protein sequence ID" value="GAA0507138.1"/>
    <property type="molecule type" value="Genomic_DNA"/>
</dbReference>
<dbReference type="AlphaFoldDB" id="A0A917NGM8"/>
<evidence type="ECO:0000259" key="6">
    <source>
        <dbReference type="PROSITE" id="PS50977"/>
    </source>
</evidence>
<gene>
    <name evidence="7" type="ORF">GCM10009545_06490</name>
    <name evidence="8" type="ORF">GCM10011581_41250</name>
</gene>
<reference evidence="8 9" key="1">
    <citation type="journal article" date="2014" name="Int. J. Syst. Evol. Microbiol.">
        <title>Complete genome sequence of Corynebacterium casei LMG S-19264T (=DSM 44701T), isolated from a smear-ripened cheese.</title>
        <authorList>
            <consortium name="US DOE Joint Genome Institute (JGI-PGF)"/>
            <person name="Walter F."/>
            <person name="Albersmeier A."/>
            <person name="Kalinowski J."/>
            <person name="Ruckert C."/>
        </authorList>
    </citation>
    <scope>NUCLEOTIDE SEQUENCE [LARGE SCALE GENOMIC DNA]</scope>
    <source>
        <strain evidence="8 9">CGMCC 4.7206</strain>
    </source>
</reference>
<evidence type="ECO:0000313" key="10">
    <source>
        <dbReference type="Proteomes" id="UP001500220"/>
    </source>
</evidence>
<feature type="region of interest" description="Disordered" evidence="5">
    <location>
        <begin position="1"/>
        <end position="20"/>
    </location>
</feature>
<feature type="compositionally biased region" description="Low complexity" evidence="5">
    <location>
        <begin position="95"/>
        <end position="118"/>
    </location>
</feature>
<dbReference type="PANTHER" id="PTHR30055:SF234">
    <property type="entry name" value="HTH-TYPE TRANSCRIPTIONAL REGULATOR BETI"/>
    <property type="match status" value="1"/>
</dbReference>
<feature type="region of interest" description="Disordered" evidence="5">
    <location>
        <begin position="95"/>
        <end position="125"/>
    </location>
</feature>
<dbReference type="PROSITE" id="PS01081">
    <property type="entry name" value="HTH_TETR_1"/>
    <property type="match status" value="1"/>
</dbReference>
<evidence type="ECO:0000313" key="7">
    <source>
        <dbReference type="EMBL" id="GAA0507138.1"/>
    </source>
</evidence>
<feature type="DNA-binding region" description="H-T-H motif" evidence="4">
    <location>
        <begin position="39"/>
        <end position="58"/>
    </location>
</feature>
<name>A0A917NGM8_9PSEU</name>
<feature type="domain" description="HTH tetR-type" evidence="6">
    <location>
        <begin position="16"/>
        <end position="76"/>
    </location>
</feature>
<dbReference type="GO" id="GO:0045892">
    <property type="term" value="P:negative regulation of DNA-templated transcription"/>
    <property type="evidence" value="ECO:0007669"/>
    <property type="project" value="UniProtKB-ARBA"/>
</dbReference>
<evidence type="ECO:0000256" key="3">
    <source>
        <dbReference type="ARBA" id="ARBA00023163"/>
    </source>
</evidence>
<keyword evidence="2 4" id="KW-0238">DNA-binding</keyword>
<dbReference type="PRINTS" id="PR00455">
    <property type="entry name" value="HTHTETR"/>
</dbReference>
<dbReference type="InterPro" id="IPR009057">
    <property type="entry name" value="Homeodomain-like_sf"/>
</dbReference>
<dbReference type="EMBL" id="BMMT01000017">
    <property type="protein sequence ID" value="GGI99837.1"/>
    <property type="molecule type" value="Genomic_DNA"/>
</dbReference>
<reference evidence="7" key="4">
    <citation type="submission" date="2023-12" db="EMBL/GenBank/DDBJ databases">
        <authorList>
            <person name="Sun Q."/>
            <person name="Inoue M."/>
        </authorList>
    </citation>
    <scope>NUCLEOTIDE SEQUENCE</scope>
    <source>
        <strain evidence="7">JCM 10664</strain>
    </source>
</reference>
<dbReference type="FunFam" id="1.10.10.60:FF:000141">
    <property type="entry name" value="TetR family transcriptional regulator"/>
    <property type="match status" value="1"/>
</dbReference>
<keyword evidence="3" id="KW-0804">Transcription</keyword>
<comment type="caution">
    <text evidence="8">The sequence shown here is derived from an EMBL/GenBank/DDBJ whole genome shotgun (WGS) entry which is preliminary data.</text>
</comment>
<reference evidence="8" key="3">
    <citation type="submission" date="2020-09" db="EMBL/GenBank/DDBJ databases">
        <authorList>
            <person name="Sun Q."/>
            <person name="Zhou Y."/>
        </authorList>
    </citation>
    <scope>NUCLEOTIDE SEQUENCE</scope>
    <source>
        <strain evidence="8">CGMCC 4.7206</strain>
    </source>
</reference>
<evidence type="ECO:0000256" key="2">
    <source>
        <dbReference type="ARBA" id="ARBA00023125"/>
    </source>
</evidence>
<dbReference type="Proteomes" id="UP000597989">
    <property type="component" value="Unassembled WGS sequence"/>
</dbReference>
<dbReference type="Proteomes" id="UP001500220">
    <property type="component" value="Unassembled WGS sequence"/>
</dbReference>
<dbReference type="InterPro" id="IPR050109">
    <property type="entry name" value="HTH-type_TetR-like_transc_reg"/>
</dbReference>
<dbReference type="Gene3D" id="1.10.357.10">
    <property type="entry name" value="Tetracycline Repressor, domain 2"/>
    <property type="match status" value="1"/>
</dbReference>
<dbReference type="InterPro" id="IPR001647">
    <property type="entry name" value="HTH_TetR"/>
</dbReference>
<keyword evidence="1" id="KW-0805">Transcription regulation</keyword>
<keyword evidence="10" id="KW-1185">Reference proteome</keyword>
<evidence type="ECO:0000313" key="9">
    <source>
        <dbReference type="Proteomes" id="UP000597989"/>
    </source>
</evidence>
<evidence type="ECO:0000256" key="4">
    <source>
        <dbReference type="PROSITE-ProRule" id="PRU00335"/>
    </source>
</evidence>
<proteinExistence type="predicted"/>
<protein>
    <recommendedName>
        <fullName evidence="6">HTH tetR-type domain-containing protein</fullName>
    </recommendedName>
</protein>
<dbReference type="GO" id="GO:0000976">
    <property type="term" value="F:transcription cis-regulatory region binding"/>
    <property type="evidence" value="ECO:0007669"/>
    <property type="project" value="TreeGrafter"/>
</dbReference>
<evidence type="ECO:0000313" key="8">
    <source>
        <dbReference type="EMBL" id="GGI99837.1"/>
    </source>
</evidence>
<reference evidence="7 10" key="2">
    <citation type="journal article" date="2019" name="Int. J. Syst. Evol. Microbiol.">
        <title>The Global Catalogue of Microorganisms (GCM) 10K type strain sequencing project: providing services to taxonomists for standard genome sequencing and annotation.</title>
        <authorList>
            <consortium name="The Broad Institute Genomics Platform"/>
            <consortium name="The Broad Institute Genome Sequencing Center for Infectious Disease"/>
            <person name="Wu L."/>
            <person name="Ma J."/>
        </authorList>
    </citation>
    <scope>NUCLEOTIDE SEQUENCE [LARGE SCALE GENOMIC DNA]</scope>
    <source>
        <strain evidence="7 10">JCM 10664</strain>
    </source>
</reference>
<dbReference type="Pfam" id="PF00440">
    <property type="entry name" value="TetR_N"/>
    <property type="match status" value="1"/>
</dbReference>
<dbReference type="InterPro" id="IPR023772">
    <property type="entry name" value="DNA-bd_HTH_TetR-type_CS"/>
</dbReference>
<dbReference type="PROSITE" id="PS50977">
    <property type="entry name" value="HTH_TETR_2"/>
    <property type="match status" value="1"/>
</dbReference>
<dbReference type="GO" id="GO:0003700">
    <property type="term" value="F:DNA-binding transcription factor activity"/>
    <property type="evidence" value="ECO:0007669"/>
    <property type="project" value="TreeGrafter"/>
</dbReference>
<dbReference type="PANTHER" id="PTHR30055">
    <property type="entry name" value="HTH-TYPE TRANSCRIPTIONAL REGULATOR RUTR"/>
    <property type="match status" value="1"/>
</dbReference>
<evidence type="ECO:0000256" key="1">
    <source>
        <dbReference type="ARBA" id="ARBA00023015"/>
    </source>
</evidence>
<evidence type="ECO:0000256" key="5">
    <source>
        <dbReference type="SAM" id="MobiDB-lite"/>
    </source>
</evidence>
<accession>A0A917NGM8</accession>
<organism evidence="8 9">
    <name type="scientific">Saccharopolyspora thermophila</name>
    <dbReference type="NCBI Taxonomy" id="89367"/>
    <lineage>
        <taxon>Bacteria</taxon>
        <taxon>Bacillati</taxon>
        <taxon>Actinomycetota</taxon>
        <taxon>Actinomycetes</taxon>
        <taxon>Pseudonocardiales</taxon>
        <taxon>Pseudonocardiaceae</taxon>
        <taxon>Saccharopolyspora</taxon>
    </lineage>
</organism>
<sequence length="125" mass="13516">MHTGGEGQAVTSTGRPDKRAAIERAARKAFGRDGYTRTSVDAIATEAQVSKRAIYNHFTDKEQLFLAVALDGAAEVTEATARLMELTCARSWTCRRTSSPSAATASPPWRSSPTTSRWCGPSKPR</sequence>
<dbReference type="SUPFAM" id="SSF46689">
    <property type="entry name" value="Homeodomain-like"/>
    <property type="match status" value="1"/>
</dbReference>